<dbReference type="EMBL" id="CAMGYJ010000010">
    <property type="protein sequence ID" value="CAI0547040.1"/>
    <property type="molecule type" value="Genomic_DNA"/>
</dbReference>
<keyword evidence="2" id="KW-1185">Reference proteome</keyword>
<organism evidence="1 2">
    <name type="scientific">Linum tenue</name>
    <dbReference type="NCBI Taxonomy" id="586396"/>
    <lineage>
        <taxon>Eukaryota</taxon>
        <taxon>Viridiplantae</taxon>
        <taxon>Streptophyta</taxon>
        <taxon>Embryophyta</taxon>
        <taxon>Tracheophyta</taxon>
        <taxon>Spermatophyta</taxon>
        <taxon>Magnoliopsida</taxon>
        <taxon>eudicotyledons</taxon>
        <taxon>Gunneridae</taxon>
        <taxon>Pentapetalae</taxon>
        <taxon>rosids</taxon>
        <taxon>fabids</taxon>
        <taxon>Malpighiales</taxon>
        <taxon>Linaceae</taxon>
        <taxon>Linum</taxon>
    </lineage>
</organism>
<gene>
    <name evidence="1" type="ORF">LITE_LOCUS44209</name>
</gene>
<evidence type="ECO:0000313" key="2">
    <source>
        <dbReference type="Proteomes" id="UP001154282"/>
    </source>
</evidence>
<accession>A0AAV0QQ11</accession>
<evidence type="ECO:0000313" key="1">
    <source>
        <dbReference type="EMBL" id="CAI0547040.1"/>
    </source>
</evidence>
<comment type="caution">
    <text evidence="1">The sequence shown here is derived from an EMBL/GenBank/DDBJ whole genome shotgun (WGS) entry which is preliminary data.</text>
</comment>
<dbReference type="Proteomes" id="UP001154282">
    <property type="component" value="Unassembled WGS sequence"/>
</dbReference>
<sequence>MGPLYDHKQSSRRAPLTWQASRPSGAKGIISLKFQGTLLAVGLAKGELPCDCVSAYFLIHNTYFFCLGSFS</sequence>
<dbReference type="AlphaFoldDB" id="A0AAV0QQ11"/>
<name>A0AAV0QQ11_9ROSI</name>
<reference evidence="1" key="1">
    <citation type="submission" date="2022-08" db="EMBL/GenBank/DDBJ databases">
        <authorList>
            <person name="Gutierrez-Valencia J."/>
        </authorList>
    </citation>
    <scope>NUCLEOTIDE SEQUENCE</scope>
</reference>
<protein>
    <submittedName>
        <fullName evidence="1">Uncharacterized protein</fullName>
    </submittedName>
</protein>
<proteinExistence type="predicted"/>